<proteinExistence type="predicted"/>
<accession>A0A1V4K7K9</accession>
<protein>
    <submittedName>
        <fullName evidence="1">Uncharacterized protein</fullName>
    </submittedName>
</protein>
<comment type="caution">
    <text evidence="1">The sequence shown here is derived from an EMBL/GenBank/DDBJ whole genome shotgun (WGS) entry which is preliminary data.</text>
</comment>
<keyword evidence="2" id="KW-1185">Reference proteome</keyword>
<sequence length="166" mass="18375">MYVTVAMMGEQPCVPLDGVVVVNGFRLSLPALFPLVNLAHLSQFQIFTRFYMAIPPWKSPAKAEFLMDTQLTFVDYMGTILCYAARLLAQRLPSTHQIEIHHNRMATLKSAKQYDRGADPNLAGFPLYGTHSTGEQGAPLLLLLLHVGPADGNRVPREARGTQNNP</sequence>
<dbReference type="AlphaFoldDB" id="A0A1V4K7K9"/>
<evidence type="ECO:0000313" key="1">
    <source>
        <dbReference type="EMBL" id="OPJ80353.1"/>
    </source>
</evidence>
<dbReference type="Proteomes" id="UP000190648">
    <property type="component" value="Unassembled WGS sequence"/>
</dbReference>
<name>A0A1V4K7K9_PATFA</name>
<evidence type="ECO:0000313" key="2">
    <source>
        <dbReference type="Proteomes" id="UP000190648"/>
    </source>
</evidence>
<gene>
    <name evidence="1" type="ORF">AV530_010688</name>
</gene>
<reference evidence="1 2" key="1">
    <citation type="submission" date="2016-02" db="EMBL/GenBank/DDBJ databases">
        <title>Band-tailed pigeon sequencing and assembly.</title>
        <authorList>
            <person name="Soares A.E."/>
            <person name="Novak B.J."/>
            <person name="Rice E.S."/>
            <person name="O'Connell B."/>
            <person name="Chang D."/>
            <person name="Weber S."/>
            <person name="Shapiro B."/>
        </authorList>
    </citation>
    <scope>NUCLEOTIDE SEQUENCE [LARGE SCALE GENOMIC DNA]</scope>
    <source>
        <strain evidence="1">BTP2013</strain>
        <tissue evidence="1">Blood</tissue>
    </source>
</reference>
<dbReference type="EMBL" id="LSYS01004200">
    <property type="protein sequence ID" value="OPJ80353.1"/>
    <property type="molecule type" value="Genomic_DNA"/>
</dbReference>
<organism evidence="1 2">
    <name type="scientific">Patagioenas fasciata monilis</name>
    <dbReference type="NCBI Taxonomy" id="372326"/>
    <lineage>
        <taxon>Eukaryota</taxon>
        <taxon>Metazoa</taxon>
        <taxon>Chordata</taxon>
        <taxon>Craniata</taxon>
        <taxon>Vertebrata</taxon>
        <taxon>Euteleostomi</taxon>
        <taxon>Archelosauria</taxon>
        <taxon>Archosauria</taxon>
        <taxon>Dinosauria</taxon>
        <taxon>Saurischia</taxon>
        <taxon>Theropoda</taxon>
        <taxon>Coelurosauria</taxon>
        <taxon>Aves</taxon>
        <taxon>Neognathae</taxon>
        <taxon>Neoaves</taxon>
        <taxon>Columbimorphae</taxon>
        <taxon>Columbiformes</taxon>
        <taxon>Columbidae</taxon>
        <taxon>Patagioenas</taxon>
    </lineage>
</organism>